<keyword evidence="1" id="KW-0472">Membrane</keyword>
<organism evidence="2 3">
    <name type="scientific">Parabacteroides goldsteinii DSM 19448 = WAL 12034</name>
    <dbReference type="NCBI Taxonomy" id="927665"/>
    <lineage>
        <taxon>Bacteria</taxon>
        <taxon>Pseudomonadati</taxon>
        <taxon>Bacteroidota</taxon>
        <taxon>Bacteroidia</taxon>
        <taxon>Bacteroidales</taxon>
        <taxon>Tannerellaceae</taxon>
        <taxon>Parabacteroides</taxon>
    </lineage>
</organism>
<keyword evidence="1" id="KW-0812">Transmembrane</keyword>
<dbReference type="EMBL" id="AQHV01000002">
    <property type="protein sequence ID" value="KKB59507.1"/>
    <property type="molecule type" value="Genomic_DNA"/>
</dbReference>
<proteinExistence type="predicted"/>
<dbReference type="Pfam" id="PF12732">
    <property type="entry name" value="YtxH"/>
    <property type="match status" value="1"/>
</dbReference>
<dbReference type="PATRIC" id="fig|927665.4.peg.597"/>
<accession>A0A0F5JQ14</accession>
<reference evidence="2 3" key="1">
    <citation type="submission" date="2013-04" db="EMBL/GenBank/DDBJ databases">
        <title>The Genome Sequence of Parabacteroides goldsteinii DSM 19448.</title>
        <authorList>
            <consortium name="The Broad Institute Genomics Platform"/>
            <person name="Earl A."/>
            <person name="Ward D."/>
            <person name="Feldgarden M."/>
            <person name="Gevers D."/>
            <person name="Martens E."/>
            <person name="Sakamoto M."/>
            <person name="Benno Y."/>
            <person name="Song Y."/>
            <person name="Liu C."/>
            <person name="Lee J."/>
            <person name="Bolanos M."/>
            <person name="Vaisanen M.L."/>
            <person name="Finegold S.M."/>
            <person name="Walker B."/>
            <person name="Young S."/>
            <person name="Zeng Q."/>
            <person name="Gargeya S."/>
            <person name="Fitzgerald M."/>
            <person name="Haas B."/>
            <person name="Abouelleil A."/>
            <person name="Allen A.W."/>
            <person name="Alvarado L."/>
            <person name="Arachchi H.M."/>
            <person name="Berlin A.M."/>
            <person name="Chapman S.B."/>
            <person name="Gainer-Dewar J."/>
            <person name="Goldberg J."/>
            <person name="Griggs A."/>
            <person name="Gujja S."/>
            <person name="Hansen M."/>
            <person name="Howarth C."/>
            <person name="Imamovic A."/>
            <person name="Ireland A."/>
            <person name="Larimer J."/>
            <person name="McCowan C."/>
            <person name="Murphy C."/>
            <person name="Pearson M."/>
            <person name="Poon T.W."/>
            <person name="Priest M."/>
            <person name="Roberts A."/>
            <person name="Saif S."/>
            <person name="Shea T."/>
            <person name="Sisk P."/>
            <person name="Sykes S."/>
            <person name="Wortman J."/>
            <person name="Nusbaum C."/>
            <person name="Birren B."/>
        </authorList>
    </citation>
    <scope>NUCLEOTIDE SEQUENCE [LARGE SCALE GENOMIC DNA]</scope>
    <source>
        <strain evidence="2 3">DSM 19448</strain>
    </source>
</reference>
<evidence type="ECO:0000256" key="1">
    <source>
        <dbReference type="SAM" id="Phobius"/>
    </source>
</evidence>
<comment type="caution">
    <text evidence="2">The sequence shown here is derived from an EMBL/GenBank/DDBJ whole genome shotgun (WGS) entry which is preliminary data.</text>
</comment>
<feature type="transmembrane region" description="Helical" evidence="1">
    <location>
        <begin position="6"/>
        <end position="25"/>
    </location>
</feature>
<dbReference type="Proteomes" id="UP000033047">
    <property type="component" value="Unassembled WGS sequence"/>
</dbReference>
<evidence type="ECO:0008006" key="4">
    <source>
        <dbReference type="Google" id="ProtNLM"/>
    </source>
</evidence>
<dbReference type="HOGENOM" id="CLU_182041_0_0_10"/>
<sequence length="98" mass="10875">MEANRSKFWMGLGLGSIIGVIAYRFSCSSKGKELKEKASRYLHQIGSKSEDVIDSAKEKVMNAGTKVADKVSNDTFKVAEKADEFKNKVHNFADNSKK</sequence>
<evidence type="ECO:0000313" key="2">
    <source>
        <dbReference type="EMBL" id="KKB59507.1"/>
    </source>
</evidence>
<protein>
    <recommendedName>
        <fullName evidence="4">YtxH domain-containing protein</fullName>
    </recommendedName>
</protein>
<evidence type="ECO:0000313" key="3">
    <source>
        <dbReference type="Proteomes" id="UP000033047"/>
    </source>
</evidence>
<gene>
    <name evidence="2" type="ORF">HMPREF1535_00591</name>
</gene>
<dbReference type="RefSeq" id="WP_007654581.1">
    <property type="nucleotide sequence ID" value="NZ_KQ033912.1"/>
</dbReference>
<dbReference type="InterPro" id="IPR024623">
    <property type="entry name" value="YtxH"/>
</dbReference>
<name>A0A0F5JQ14_9BACT</name>
<dbReference type="AlphaFoldDB" id="A0A0F5JQ14"/>
<keyword evidence="1" id="KW-1133">Transmembrane helix</keyword>
<dbReference type="STRING" id="927665.HMPREF1535_00591"/>